<dbReference type="Proteomes" id="UP000294299">
    <property type="component" value="Chromosome NFRAN"/>
</dbReference>
<dbReference type="AlphaFoldDB" id="A0A484IEU7"/>
<accession>A0A484IEU7</accession>
<name>A0A484IEU7_9ARCH</name>
<protein>
    <submittedName>
        <fullName evidence="1">Uncharacterized protein</fullName>
    </submittedName>
</protein>
<keyword evidence="2" id="KW-1185">Reference proteome</keyword>
<reference evidence="1 2" key="1">
    <citation type="submission" date="2019-02" db="EMBL/GenBank/DDBJ databases">
        <authorList>
            <person name="Lehtovirta-Morley E L."/>
        </authorList>
    </citation>
    <scope>NUCLEOTIDE SEQUENCE [LARGE SCALE GENOMIC DNA]</scope>
    <source>
        <strain evidence="1">NFRAN1</strain>
    </source>
</reference>
<gene>
    <name evidence="1" type="ORF">NFRAN_2955</name>
</gene>
<sequence>MCLTAYSQVINHNQFLLCINDTVLLKSRKMIRQVNVPNKSDIKIDSYNSMAIYGPLFAVLRYELNRILMVFGSSNIHQN</sequence>
<dbReference type="EMBL" id="LR216287">
    <property type="protein sequence ID" value="VFJ15278.1"/>
    <property type="molecule type" value="Genomic_DNA"/>
</dbReference>
<dbReference type="KEGG" id="nfn:NFRAN_2955"/>
<evidence type="ECO:0000313" key="2">
    <source>
        <dbReference type="Proteomes" id="UP000294299"/>
    </source>
</evidence>
<proteinExistence type="predicted"/>
<evidence type="ECO:0000313" key="1">
    <source>
        <dbReference type="EMBL" id="VFJ15278.1"/>
    </source>
</evidence>
<organism evidence="1 2">
    <name type="scientific">Candidatus Nitrosocosmicus franklandianus</name>
    <dbReference type="NCBI Taxonomy" id="1798806"/>
    <lineage>
        <taxon>Archaea</taxon>
        <taxon>Nitrososphaerota</taxon>
        <taxon>Nitrososphaeria</taxon>
        <taxon>Nitrososphaerales</taxon>
        <taxon>Nitrososphaeraceae</taxon>
        <taxon>Candidatus Nitrosocosmicus</taxon>
    </lineage>
</organism>